<protein>
    <submittedName>
        <fullName evidence="1">Uncharacterized protein</fullName>
    </submittedName>
</protein>
<proteinExistence type="predicted"/>
<dbReference type="EMBL" id="GGEC01084569">
    <property type="protein sequence ID" value="MBX65053.1"/>
    <property type="molecule type" value="Transcribed_RNA"/>
</dbReference>
<organism evidence="1">
    <name type="scientific">Rhizophora mucronata</name>
    <name type="common">Asiatic mangrove</name>
    <dbReference type="NCBI Taxonomy" id="61149"/>
    <lineage>
        <taxon>Eukaryota</taxon>
        <taxon>Viridiplantae</taxon>
        <taxon>Streptophyta</taxon>
        <taxon>Embryophyta</taxon>
        <taxon>Tracheophyta</taxon>
        <taxon>Spermatophyta</taxon>
        <taxon>Magnoliopsida</taxon>
        <taxon>eudicotyledons</taxon>
        <taxon>Gunneridae</taxon>
        <taxon>Pentapetalae</taxon>
        <taxon>rosids</taxon>
        <taxon>fabids</taxon>
        <taxon>Malpighiales</taxon>
        <taxon>Rhizophoraceae</taxon>
        <taxon>Rhizophora</taxon>
    </lineage>
</organism>
<evidence type="ECO:0000313" key="1">
    <source>
        <dbReference type="EMBL" id="MBX65053.1"/>
    </source>
</evidence>
<accession>A0A2P2QDG6</accession>
<dbReference type="AlphaFoldDB" id="A0A2P2QDG6"/>
<sequence length="34" mass="3802">MLQDVALVMEISLSNSFLNCTTGYVRCTHNIQVT</sequence>
<reference evidence="1" key="1">
    <citation type="submission" date="2018-02" db="EMBL/GenBank/DDBJ databases">
        <title>Rhizophora mucronata_Transcriptome.</title>
        <authorList>
            <person name="Meera S.P."/>
            <person name="Sreeshan A."/>
            <person name="Augustine A."/>
        </authorList>
    </citation>
    <scope>NUCLEOTIDE SEQUENCE</scope>
    <source>
        <tissue evidence="1">Leaf</tissue>
    </source>
</reference>
<name>A0A2P2QDG6_RHIMU</name>